<keyword evidence="4" id="KW-0833">Ubl conjugation pathway</keyword>
<feature type="transmembrane region" description="Helical" evidence="9">
    <location>
        <begin position="3264"/>
        <end position="3283"/>
    </location>
</feature>
<evidence type="ECO:0000256" key="1">
    <source>
        <dbReference type="ARBA" id="ARBA00000707"/>
    </source>
</evidence>
<dbReference type="GO" id="GO:0071947">
    <property type="term" value="P:protein deubiquitination involved in ubiquitin-dependent protein catabolic process"/>
    <property type="evidence" value="ECO:0007669"/>
    <property type="project" value="TreeGrafter"/>
</dbReference>
<dbReference type="PANTHER" id="PTHR13367">
    <property type="entry name" value="UBIQUITIN THIOESTERASE"/>
    <property type="match status" value="1"/>
</dbReference>
<proteinExistence type="predicted"/>
<feature type="domain" description="DUF3638" evidence="10">
    <location>
        <begin position="2039"/>
        <end position="2242"/>
    </location>
</feature>
<reference evidence="12" key="3">
    <citation type="submission" date="2021-06" db="EMBL/GenBank/DDBJ databases">
        <title>Genomic Description and Analysis of Intracellular Bacteria, Candidatus Berkiella cookevillensis and Candidatus Berkiella aquae.</title>
        <authorList>
            <person name="Kidane D.T."/>
            <person name="Mehari Y.T."/>
            <person name="Rice F.C."/>
            <person name="Arivett B.A."/>
            <person name="Farone A.L."/>
            <person name="Berk S.G."/>
            <person name="Farone M.B."/>
        </authorList>
    </citation>
    <scope>NUCLEOTIDE SEQUENCE</scope>
    <source>
        <strain evidence="12">CC99</strain>
    </source>
</reference>
<evidence type="ECO:0000256" key="3">
    <source>
        <dbReference type="ARBA" id="ARBA00022670"/>
    </source>
</evidence>
<keyword evidence="9" id="KW-0472">Membrane</keyword>
<feature type="coiled-coil region" evidence="7">
    <location>
        <begin position="1968"/>
        <end position="2015"/>
    </location>
</feature>
<evidence type="ECO:0000313" key="11">
    <source>
        <dbReference type="EMBL" id="KRG18231.1"/>
    </source>
</evidence>
<keyword evidence="5" id="KW-0378">Hydrolase</keyword>
<keyword evidence="7" id="KW-0175">Coiled coil</keyword>
<dbReference type="GO" id="GO:0004843">
    <property type="term" value="F:cysteine-type deubiquitinase activity"/>
    <property type="evidence" value="ECO:0007669"/>
    <property type="project" value="UniProtKB-EC"/>
</dbReference>
<organism evidence="11">
    <name type="scientific">Candidatus Berkiella cookevillensis</name>
    <dbReference type="NCBI Taxonomy" id="437022"/>
    <lineage>
        <taxon>Bacteria</taxon>
        <taxon>Pseudomonadati</taxon>
        <taxon>Pseudomonadota</taxon>
        <taxon>Gammaproteobacteria</taxon>
        <taxon>Candidatus Berkiellales</taxon>
        <taxon>Candidatus Berkiellaceae</taxon>
        <taxon>Candidatus Berkiella</taxon>
    </lineage>
</organism>
<dbReference type="GO" id="GO:0070530">
    <property type="term" value="F:K63-linked polyubiquitin modification-dependent protein binding"/>
    <property type="evidence" value="ECO:0007669"/>
    <property type="project" value="TreeGrafter"/>
</dbReference>
<keyword evidence="9" id="KW-0812">Transmembrane</keyword>
<dbReference type="EMBL" id="LKHV01000008">
    <property type="protein sequence ID" value="KRG18231.1"/>
    <property type="molecule type" value="Genomic_DNA"/>
</dbReference>
<feature type="region of interest" description="Disordered" evidence="8">
    <location>
        <begin position="473"/>
        <end position="495"/>
    </location>
</feature>
<evidence type="ECO:0000256" key="9">
    <source>
        <dbReference type="SAM" id="Phobius"/>
    </source>
</evidence>
<comment type="caution">
    <text evidence="11">The sequence shown here is derived from an EMBL/GenBank/DDBJ whole genome shotgun (WGS) entry which is preliminary data.</text>
</comment>
<dbReference type="EMBL" id="LKHV02000001">
    <property type="protein sequence ID" value="MCS5708665.1"/>
    <property type="molecule type" value="Genomic_DNA"/>
</dbReference>
<gene>
    <name evidence="12" type="ORF">CC99x_007060</name>
    <name evidence="11" type="ORF">CC99x_01673</name>
</gene>
<evidence type="ECO:0000256" key="8">
    <source>
        <dbReference type="SAM" id="MobiDB-lite"/>
    </source>
</evidence>
<dbReference type="InterPro" id="IPR051346">
    <property type="entry name" value="OTU_Deubiquitinase"/>
</dbReference>
<protein>
    <recommendedName>
        <fullName evidence="2">ubiquitinyl hydrolase 1</fullName>
        <ecNumber evidence="2">3.4.19.12</ecNumber>
    </recommendedName>
</protein>
<dbReference type="Proteomes" id="UP000051494">
    <property type="component" value="Unassembled WGS sequence"/>
</dbReference>
<keyword evidence="3" id="KW-0645">Protease</keyword>
<reference evidence="12" key="2">
    <citation type="journal article" date="2016" name="Genome Announc.">
        <title>Draft Genome Sequences of Two Novel Amoeba-Resistant Intranuclear Bacteria, 'Candidatus Berkiella cookevillensis' and 'Candidatus Berkiella aquae'.</title>
        <authorList>
            <person name="Mehari Y.T."/>
            <person name="Arivett B.A."/>
            <person name="Farone A.L."/>
            <person name="Gunderson J.H."/>
            <person name="Farone M.B."/>
        </authorList>
    </citation>
    <scope>NUCLEOTIDE SEQUENCE</scope>
    <source>
        <strain evidence="12">CC99</strain>
    </source>
</reference>
<reference evidence="11" key="1">
    <citation type="submission" date="2015-09" db="EMBL/GenBank/DDBJ databases">
        <title>Draft Genome Sequences of Two Novel Amoeba-resistant Intranuclear Bacteria, Candidatus Berkiella cookevillensis and Candidatus Berkiella aquae.</title>
        <authorList>
            <person name="Mehari Y.T."/>
            <person name="Arivett B.A."/>
            <person name="Farone A.L."/>
            <person name="Gunderson J.H."/>
            <person name="Farone M.B."/>
        </authorList>
    </citation>
    <scope>NUCLEOTIDE SEQUENCE [LARGE SCALE GENOMIC DNA]</scope>
    <source>
        <strain evidence="11">CC99</strain>
    </source>
</reference>
<evidence type="ECO:0000256" key="2">
    <source>
        <dbReference type="ARBA" id="ARBA00012759"/>
    </source>
</evidence>
<name>A0A0Q9YNR8_9GAMM</name>
<dbReference type="PANTHER" id="PTHR13367:SF28">
    <property type="entry name" value="UBIQUITIN THIOESTERASE ZRANB1"/>
    <property type="match status" value="1"/>
</dbReference>
<dbReference type="InterPro" id="IPR022099">
    <property type="entry name" value="DUF3638"/>
</dbReference>
<evidence type="ECO:0000256" key="7">
    <source>
        <dbReference type="SAM" id="Coils"/>
    </source>
</evidence>
<feature type="coiled-coil region" evidence="7">
    <location>
        <begin position="81"/>
        <end position="115"/>
    </location>
</feature>
<dbReference type="EC" id="3.4.19.12" evidence="2"/>
<accession>A0A0Q9YNR8</accession>
<keyword evidence="9" id="KW-1133">Transmembrane helix</keyword>
<dbReference type="RefSeq" id="WP_057624759.1">
    <property type="nucleotide sequence ID" value="NZ_LKHV02000001.1"/>
</dbReference>
<dbReference type="STRING" id="437022.CC99x_01673"/>
<evidence type="ECO:0000256" key="4">
    <source>
        <dbReference type="ARBA" id="ARBA00022786"/>
    </source>
</evidence>
<evidence type="ECO:0000256" key="6">
    <source>
        <dbReference type="ARBA" id="ARBA00022807"/>
    </source>
</evidence>
<keyword evidence="6" id="KW-0788">Thiol protease</keyword>
<dbReference type="Pfam" id="PF12340">
    <property type="entry name" value="DUF3638"/>
    <property type="match status" value="1"/>
</dbReference>
<sequence length="3366" mass="386368">MADQNSLKSPPQSNYFMLFANILNYQPTESAQISNPRFSEALCYTSNFLSSLSNKTIKLPSCSKLNLSELEKNTQSAQLCMKQAITLLDEIEKQANELKKKQEEFEARAATAAQTTNTTQTNPLSRKAVQLNAKYKKKDTNKKNVDEGVQTLYQNTLTKLSTQVLESLNKHNRVFIPISSNNQEKNTALLCEFRKQENGEMLFLVWNTGIGIHNHTSTDHPETNKQYSPVRVFRCANYKNISKANFNAFIEKCLTPALPDLGNETLPTPEQYSSHIIGQITFLSGEEINSTPYYTSTIKPQPNGSSAWKVLETFLKNTALTSEQFNEVDYEISKNAFETLLNENEDVIKRFRPLQQEIENIANLFTLKLQDISKKLNFSVERQKTGQQLIQRAQQLVSAPQPAPQIDAQRLSTFLPPVQQQINYRPQRLNHFYKKAVPALTTPTKNEYSIETIPEIKNLDQANAIMQKFIKKAQASNPPPLSAAHGKSSKKTEKQQPLQIIKQFETFLNALPLTDDFVNQQNTTQIHDFALTLQNFVNLYLKMCSKYDGLPHGERQVALYSAIAVLELIANKNFEKRADVLENLYSVNDDITFSEILKANMPNISHPVLKYLNLLEKEEQDKLPARHRVFENSVRSHYFTETNSTTHVRLREIQDILKRKESNIKMNRLSYLDLIVSENQALKKAAGQTGNTQKAKQYTGHYFHENAKTLASQYPNEYRNASLCLTYRTLTNKIQNYLTQSNSIYSSTYDETTHEKNWEYLKYSQQRTGEIYSHEHGSSYYYSMYGNNPLEKLHPINDEKLQKDFQIELKRHTKKPTPNNIQIKLHANSIDKKLDLRRILSQIGACPESQVVAAIEYLQSNATNINSEDIQNIVFMLLFDKGLMAREIKENPGAILSLLKIMESSLKFYTHDGLKQPFVFYLKLNTFLRKTLTSANKDLDSYKKILAETDRIAELFNNNQIKLQNIKEKSSFETKMLKDLQALKIIELNNQLKLKGALTQAQLTEVYQLNFSMRYAQDLVNNPFLNKEFDYALHDLKAYAISKPEMTTRQVIKDVISTLAVDFRFARAKFDFPHITSGDTSIDLINAEIIAKDLRSRPLPKEMYQNESFKELFGNEDIISQRLSYDQYTFMFENEKYRIEDGQYSFNDKFVIQKKMAKENEPAQWYQLKQAPEEYQSIQNILPSTFINKQHLIWESEQGDILVVDKATKHKKLIYSAQDKAAYLLDEYGHREKRLLSKEALTSPSDLTFLASFEDPDFIEISEDLATNAIHIHLPRYDLSFTSQLINENLYYISDNDQDLCLLKSNNISLEGYDKSIILANLPNNNGEQKPVKTLIAKFDVDKDKEQLTVTPKQYATFYHARQGHELEPASTTDAYSLALLYQLFLNKEKGHDVLKKYAHMFLGSPQELEAIATIAMAGDNKTTAVNMPSTTTQAIKILACNVIVQYLRQGHTISSMIESLKNQDSSENGTALTEEKIEMLSQYLQTFKITAQSSLREYLIIKDFIPKSMRLTRGEELAIIHFVKQDKPDFYLDIQTKKKELKNLLKEYYSLVKLNTNVAAITTQTTERIDIIKAKLLKEYHFTPKIDILSDKTYDLTKRDTRLPESLGSQAGTTALIKIDDLTLNTSYEAINANYMRLFKEATSNPKKEAQLHNFLNAKLKTLIPQSKAQQSNINFDGLDQQQAEELGLPDSLISLMNTLGEIKLPEVFTPAPQISFFTLLKAMISNKNKVNEIITKYENVHKIKNNLSGHIKIINSVGNSRYINNAREAIEFALSHQSIKFDMPALQESTGKKQDIRFMSKITEKSYVQTKYSDKTSLQNLDTILERIKLNAKLNAKTKNSTERTEKVFSTNANKSDLFYQSLITESNQDYVKGKADTINTSLLQGQWFKALSPIATRNQLKHEINTVITDHKDAHKALHDTIVTLMNKGPKDPKAQLEWQLALQSKNRKELTIEDAFKYFSKGCLSDLQRKLHLEKDEAERLMQLTQQYLVEGTLQQQYQRILKLIEQLESNELSADNQKSLLNQLGLELSLRRCYDVNKYRDILLFEYLDNKIVFPKQISILEKLLKQKGDGNYESVAIQLIMGGGKSKVLLPLLAKLRANGTNLTIIEVPGALLETNFYDLQSVSKKLDQKGNLLKFNRNIDTDSKYFYRMRQHLRSVIANKEYIVTTRESIQSIELKYIDVLTNPQEDLVEWEKQIKYLDDIVNLIQNKGDAIIDEIDLNLRTRDQLIYTVGDGQPTPQYIIESIIALYQAFAHIDHNVSGTKVNLHDVVTLKAEKPSDETIKLMLEKLRAHLVNSKQSPIALLLNKLTTSELAEVDRFLANKFTKVPDCINKMPLKSKSILAVYKEHLNRLLPTSLSRKLYENFGLSHDPKKNDMDKEIAIPYVSNNTPNESAKFQNHLLTKNYTIQTHLVQSISAHIFKTMLTDLKSRLLAEINLNTYSKQPIHRIENLFKSMLGNDIDLKSLDLSDQEKINLLHQKFKDSQKVKEFCLTEYILPHVLSNPLTLCSNDQNHVSAYRSTVGFTGTDYNYRCFHDSIRRDNTESLGTDGQTIAHLLRKERQTHILDQNNAQVLFNLLKNHSSLEDVRAIIDVGAQFKGISNRQVANKLAEFYAEKPELDIKHILYFNKDNVLCALKVGHNPEHEEPLVLGSSDNILSKLDCESSQYFSYYDQAHTTGTDIKQAPNTIGIVTVSEKVMLRDLLQAVMRLRDLKDSHHIEFAVMQSLAKEYPMIKKWDVKTILNLCLEYQAKTLMEEHLSAAFNKINNVVRHEVLNQIKTSKNIMDKMIFSDAYKEMLYQFDNASYFDKYGMPESIIETENLLKMAQEQAITLWKNCLQNAQKKIDTKVLSQISEQMNQIIAKSIKICKKHQPSPLQSNCDNQVISQIEVQNQLQNQKENEIEVKDANVKERVYKSWDKIDLATYNVGQTISLINLKQIATAYKKPNISLMSLEQIATAHKKPRNWKFDNNIQVTENFYNTCKSTPADKINSFKKPLFYVMSIQDGEKLSKVLITQQEAHELREKLKKSTLPKNRHIWIDTPSGIPYAGIQPDSKQKHKDEDRLREQIYFFNADIVYLAANYSSLTWFKDNAEDKLNYLEQEFLSLHPSKAVTFSLLKEILHQDGKLKPATTPEASNVLTNKSWKTLHDAYFYPETHKHPAHTKEEYARLKAYARHRDKIGFFSIKSKFQECKQAIYSYFIRLKNSLFRAGINFALQHFKMSWIDSALTKKSQLAINFAISTIWTVAFAVNWYFALGFGAYLMLGSTATSAIFAARTAWRLYAKSNYDSITKIEKISNASELYALKKGTEAGTYLGYTKGFFSPTCYYYSKAYYAGLEIGCSSNEGVLKDEIRRKSIASPAA</sequence>
<evidence type="ECO:0000313" key="12">
    <source>
        <dbReference type="EMBL" id="MCS5708665.1"/>
    </source>
</evidence>
<comment type="catalytic activity">
    <reaction evidence="1">
        <text>Thiol-dependent hydrolysis of ester, thioester, amide, peptide and isopeptide bonds formed by the C-terminal Gly of ubiquitin (a 76-residue protein attached to proteins as an intracellular targeting signal).</text>
        <dbReference type="EC" id="3.4.19.12"/>
    </reaction>
</comment>
<evidence type="ECO:0000259" key="10">
    <source>
        <dbReference type="Pfam" id="PF12340"/>
    </source>
</evidence>
<keyword evidence="13" id="KW-1185">Reference proteome</keyword>
<evidence type="ECO:0000256" key="5">
    <source>
        <dbReference type="ARBA" id="ARBA00022801"/>
    </source>
</evidence>
<dbReference type="GO" id="GO:0005737">
    <property type="term" value="C:cytoplasm"/>
    <property type="evidence" value="ECO:0007669"/>
    <property type="project" value="TreeGrafter"/>
</dbReference>
<evidence type="ECO:0000313" key="13">
    <source>
        <dbReference type="Proteomes" id="UP000051494"/>
    </source>
</evidence>
<dbReference type="OrthoDB" id="5653345at2"/>